<dbReference type="SUPFAM" id="SSF51735">
    <property type="entry name" value="NAD(P)-binding Rossmann-fold domains"/>
    <property type="match status" value="1"/>
</dbReference>
<reference evidence="3 4" key="1">
    <citation type="submission" date="2015-06" db="EMBL/GenBank/DDBJ databases">
        <title>Draft genome sequence of beer spoilage bacterium Megasphaera cerevisiae type strain 20462.</title>
        <authorList>
            <person name="Kutumbaka K."/>
            <person name="Pasmowitz J."/>
            <person name="Mategko J."/>
            <person name="Reyes D."/>
            <person name="Friedrich A."/>
            <person name="Han S."/>
            <person name="Martens-Habbena W."/>
            <person name="Neal-McKinney J."/>
            <person name="Janagama H.K."/>
            <person name="Nadala C."/>
            <person name="Samadpour M."/>
        </authorList>
    </citation>
    <scope>NUCLEOTIDE SEQUENCE [LARGE SCALE GENOMIC DNA]</scope>
    <source>
        <strain evidence="3 4">DSM 20462</strain>
    </source>
</reference>
<dbReference type="PANTHER" id="PTHR43000">
    <property type="entry name" value="DTDP-D-GLUCOSE 4,6-DEHYDRATASE-RELATED"/>
    <property type="match status" value="1"/>
</dbReference>
<keyword evidence="4" id="KW-1185">Reference proteome</keyword>
<feature type="domain" description="NAD-dependent epimerase/dehydratase" evidence="2">
    <location>
        <begin position="3"/>
        <end position="236"/>
    </location>
</feature>
<protein>
    <submittedName>
        <fullName evidence="3">UDP-glucose 4-epimerase</fullName>
    </submittedName>
</protein>
<dbReference type="OrthoDB" id="9801785at2"/>
<evidence type="ECO:0000313" key="4">
    <source>
        <dbReference type="Proteomes" id="UP000036503"/>
    </source>
</evidence>
<dbReference type="Proteomes" id="UP000036503">
    <property type="component" value="Unassembled WGS sequence"/>
</dbReference>
<dbReference type="Gene3D" id="3.40.50.720">
    <property type="entry name" value="NAD(P)-binding Rossmann-like Domain"/>
    <property type="match status" value="1"/>
</dbReference>
<proteinExistence type="inferred from homology"/>
<sequence>MRIAVTGGAGFIGSHLVYKLISLGHTVIVIDDLRHGLRSNVPEKAGFVMLDIKSSAISEIIERGAFDCIIHLAAQTRVDISIENPRKDAGSNIMGTVNILECAKKYGVKRVIFASTAAVYGDPPIQDLPLEELHSRQPLSFYGLSKMTAEAYFELYHQIFGLEYIIFRFANVYGERAEVDDEGGVINIFAKKTANNLPIYIYGDGSQSRDYIYVGDIVNGIVAALQTKHVNEVYNLSTGQEVTLCEILNILRHISGQTLTPVYKESRSGDIYRSVLSNEKAHQLLSWHPYMTLENGLARTYQYFLDISQLETASQYGGDL</sequence>
<accession>A0A0J6ZR74</accession>
<gene>
    <name evidence="3" type="ORF">AB840_02565</name>
</gene>
<comment type="caution">
    <text evidence="3">The sequence shown here is derived from an EMBL/GenBank/DDBJ whole genome shotgun (WGS) entry which is preliminary data.</text>
</comment>
<dbReference type="Pfam" id="PF01370">
    <property type="entry name" value="Epimerase"/>
    <property type="match status" value="1"/>
</dbReference>
<dbReference type="FunCoup" id="A0A0J6ZR74">
    <property type="interactions" value="275"/>
</dbReference>
<evidence type="ECO:0000256" key="1">
    <source>
        <dbReference type="ARBA" id="ARBA00007637"/>
    </source>
</evidence>
<dbReference type="InterPro" id="IPR036291">
    <property type="entry name" value="NAD(P)-bd_dom_sf"/>
</dbReference>
<dbReference type="PATRIC" id="fig|1122219.3.peg.2072"/>
<organism evidence="3 4">
    <name type="scientific">Megasphaera cerevisiae DSM 20462</name>
    <dbReference type="NCBI Taxonomy" id="1122219"/>
    <lineage>
        <taxon>Bacteria</taxon>
        <taxon>Bacillati</taxon>
        <taxon>Bacillota</taxon>
        <taxon>Negativicutes</taxon>
        <taxon>Veillonellales</taxon>
        <taxon>Veillonellaceae</taxon>
        <taxon>Megasphaera</taxon>
    </lineage>
</organism>
<dbReference type="STRING" id="39029.BSR42_05115"/>
<dbReference type="InParanoid" id="A0A0J6ZR74"/>
<dbReference type="RefSeq" id="WP_048513269.1">
    <property type="nucleotide sequence ID" value="NZ_FUXD01000001.1"/>
</dbReference>
<evidence type="ECO:0000313" key="3">
    <source>
        <dbReference type="EMBL" id="KMO87451.1"/>
    </source>
</evidence>
<dbReference type="EMBL" id="LEKT01000005">
    <property type="protein sequence ID" value="KMO87451.1"/>
    <property type="molecule type" value="Genomic_DNA"/>
</dbReference>
<dbReference type="AlphaFoldDB" id="A0A0J6ZR74"/>
<name>A0A0J6ZR74_9FIRM</name>
<dbReference type="InterPro" id="IPR001509">
    <property type="entry name" value="Epimerase_deHydtase"/>
</dbReference>
<evidence type="ECO:0000259" key="2">
    <source>
        <dbReference type="Pfam" id="PF01370"/>
    </source>
</evidence>
<comment type="similarity">
    <text evidence="1">Belongs to the NAD(P)-dependent epimerase/dehydratase family.</text>
</comment>